<keyword evidence="6 9" id="KW-0472">Membrane</keyword>
<evidence type="ECO:0000256" key="5">
    <source>
        <dbReference type="ARBA" id="ARBA00022989"/>
    </source>
</evidence>
<dbReference type="AlphaFoldDB" id="A0AAV1LY40"/>
<dbReference type="PANTHER" id="PTHR21421:SF29">
    <property type="entry name" value="GUSTATORY RECEPTOR 5A FOR TREHALOSE-RELATED"/>
    <property type="match status" value="1"/>
</dbReference>
<comment type="caution">
    <text evidence="10">The sequence shown here is derived from an EMBL/GenBank/DDBJ whole genome shotgun (WGS) entry which is preliminary data.</text>
</comment>
<evidence type="ECO:0000256" key="4">
    <source>
        <dbReference type="ARBA" id="ARBA00022692"/>
    </source>
</evidence>
<dbReference type="GO" id="GO:0005886">
    <property type="term" value="C:plasma membrane"/>
    <property type="evidence" value="ECO:0007669"/>
    <property type="project" value="UniProtKB-SubCell"/>
</dbReference>
<keyword evidence="8" id="KW-0807">Transducer</keyword>
<comment type="function">
    <text evidence="8">Plays a role in the sugar gustatory response.</text>
</comment>
<feature type="transmembrane region" description="Helical" evidence="9">
    <location>
        <begin position="208"/>
        <end position="225"/>
    </location>
</feature>
<dbReference type="GO" id="GO:0008527">
    <property type="term" value="F:taste receptor activity"/>
    <property type="evidence" value="ECO:0007669"/>
    <property type="project" value="InterPro"/>
</dbReference>
<comment type="subcellular location">
    <subcellularLocation>
        <location evidence="1">Cell membrane</location>
        <topology evidence="1">Multi-pass membrane protein</topology>
    </subcellularLocation>
</comment>
<evidence type="ECO:0000256" key="6">
    <source>
        <dbReference type="ARBA" id="ARBA00023136"/>
    </source>
</evidence>
<gene>
    <name evidence="10" type="ORF">PARMNEM_LOCUS19015</name>
</gene>
<comment type="similarity">
    <text evidence="2">Belongs to the insect chemoreceptor superfamily. Gustatory receptor (GR) family. Gr5a subfamily.</text>
</comment>
<keyword evidence="4 9" id="KW-0812">Transmembrane</keyword>
<evidence type="ECO:0000313" key="11">
    <source>
        <dbReference type="Proteomes" id="UP001314205"/>
    </source>
</evidence>
<feature type="transmembrane region" description="Helical" evidence="9">
    <location>
        <begin position="58"/>
        <end position="80"/>
    </location>
</feature>
<dbReference type="InterPro" id="IPR009318">
    <property type="entry name" value="Gustatory_rcpt"/>
</dbReference>
<name>A0AAV1LY40_9NEOP</name>
<dbReference type="GO" id="GO:0050916">
    <property type="term" value="P:sensory perception of sweet taste"/>
    <property type="evidence" value="ECO:0007669"/>
    <property type="project" value="UniProtKB-ARBA"/>
</dbReference>
<organism evidence="10 11">
    <name type="scientific">Parnassius mnemosyne</name>
    <name type="common">clouded apollo</name>
    <dbReference type="NCBI Taxonomy" id="213953"/>
    <lineage>
        <taxon>Eukaryota</taxon>
        <taxon>Metazoa</taxon>
        <taxon>Ecdysozoa</taxon>
        <taxon>Arthropoda</taxon>
        <taxon>Hexapoda</taxon>
        <taxon>Insecta</taxon>
        <taxon>Pterygota</taxon>
        <taxon>Neoptera</taxon>
        <taxon>Endopterygota</taxon>
        <taxon>Lepidoptera</taxon>
        <taxon>Glossata</taxon>
        <taxon>Ditrysia</taxon>
        <taxon>Papilionoidea</taxon>
        <taxon>Papilionidae</taxon>
        <taxon>Parnassiinae</taxon>
        <taxon>Parnassini</taxon>
        <taxon>Parnassius</taxon>
        <taxon>Driopa</taxon>
    </lineage>
</organism>
<evidence type="ECO:0000256" key="1">
    <source>
        <dbReference type="ARBA" id="ARBA00004651"/>
    </source>
</evidence>
<dbReference type="EMBL" id="CAVLGL010000115">
    <property type="protein sequence ID" value="CAK1600231.1"/>
    <property type="molecule type" value="Genomic_DNA"/>
</dbReference>
<dbReference type="Proteomes" id="UP001314205">
    <property type="component" value="Unassembled WGS sequence"/>
</dbReference>
<sequence length="431" mass="49090">MFRKKSLPLVQYSQRSATFQSAMKLSIAIGQFFGLNPVIGVFNIDASKMRFTFYSARCLYTILSILVQGTILCFCILKYIKDTETSLSSNTSLVFYSSNFITMVLFLRMAMKWPRFCLQISMTEALSPNFDTTLVKKCNLTCVLVLTLALVEHILSDLSGYAALIDCQPHKNAYEAFITHSYPWGYAFLSYNHFVGFLSQLVNIQSTFTWSFVDVFIICISFYLISRLEQVNLKIVAARGKTMSSYFWRTIREDYCRAASLVRRIDDVIGAIIFISFANNLFFICLQLYNLLKDGINATNLCSDQDVRPLHGYEQATYFMYSFIFLVMRSLAVSLIAARVYASSRKPAISLYEVSSTAYCTEIQRFLDQIHGDTVALSGLQFFNIKKGLVLSVVGTIITYELVLLQFNLETAEDADLNYNGTLYKYIKMTV</sequence>
<dbReference type="PIRSF" id="PIRSF038981">
    <property type="entry name" value="GRP"/>
    <property type="match status" value="1"/>
</dbReference>
<evidence type="ECO:0000256" key="3">
    <source>
        <dbReference type="ARBA" id="ARBA00022475"/>
    </source>
</evidence>
<protein>
    <recommendedName>
        <fullName evidence="8">Gustatory receptor</fullName>
    </recommendedName>
</protein>
<reference evidence="10 11" key="1">
    <citation type="submission" date="2023-11" db="EMBL/GenBank/DDBJ databases">
        <authorList>
            <person name="Hedman E."/>
            <person name="Englund M."/>
            <person name="Stromberg M."/>
            <person name="Nyberg Akerstrom W."/>
            <person name="Nylinder S."/>
            <person name="Jareborg N."/>
            <person name="Kallberg Y."/>
            <person name="Kronander E."/>
        </authorList>
    </citation>
    <scope>NUCLEOTIDE SEQUENCE [LARGE SCALE GENOMIC DNA]</scope>
</reference>
<proteinExistence type="inferred from homology"/>
<evidence type="ECO:0000256" key="2">
    <source>
        <dbReference type="ARBA" id="ARBA00005327"/>
    </source>
</evidence>
<dbReference type="GO" id="GO:0007165">
    <property type="term" value="P:signal transduction"/>
    <property type="evidence" value="ECO:0007669"/>
    <property type="project" value="UniProtKB-KW"/>
</dbReference>
<evidence type="ECO:0000313" key="10">
    <source>
        <dbReference type="EMBL" id="CAK1600231.1"/>
    </source>
</evidence>
<keyword evidence="11" id="KW-1185">Reference proteome</keyword>
<feature type="transmembrane region" description="Helical" evidence="9">
    <location>
        <begin position="92"/>
        <end position="111"/>
    </location>
</feature>
<feature type="transmembrane region" description="Helical" evidence="9">
    <location>
        <begin position="318"/>
        <end position="342"/>
    </location>
</feature>
<keyword evidence="7 8" id="KW-0675">Receptor</keyword>
<evidence type="ECO:0000256" key="8">
    <source>
        <dbReference type="PIRNR" id="PIRNR038981"/>
    </source>
</evidence>
<feature type="transmembrane region" description="Helical" evidence="9">
    <location>
        <begin position="268"/>
        <end position="289"/>
    </location>
</feature>
<accession>A0AAV1LY40</accession>
<feature type="transmembrane region" description="Helical" evidence="9">
    <location>
        <begin position="25"/>
        <end position="46"/>
    </location>
</feature>
<evidence type="ECO:0000256" key="9">
    <source>
        <dbReference type="SAM" id="Phobius"/>
    </source>
</evidence>
<dbReference type="PANTHER" id="PTHR21421">
    <property type="entry name" value="GUSTATORY RECEPTOR"/>
    <property type="match status" value="1"/>
</dbReference>
<dbReference type="Pfam" id="PF06151">
    <property type="entry name" value="Trehalose_recp"/>
    <property type="match status" value="1"/>
</dbReference>
<keyword evidence="3" id="KW-1003">Cell membrane</keyword>
<evidence type="ECO:0000256" key="7">
    <source>
        <dbReference type="ARBA" id="ARBA00023170"/>
    </source>
</evidence>
<keyword evidence="5 9" id="KW-1133">Transmembrane helix</keyword>